<evidence type="ECO:0000313" key="3">
    <source>
        <dbReference type="EMBL" id="MDT0549155.1"/>
    </source>
</evidence>
<feature type="region of interest" description="Disordered" evidence="1">
    <location>
        <begin position="1"/>
        <end position="29"/>
    </location>
</feature>
<comment type="caution">
    <text evidence="3">The sequence shown here is derived from an EMBL/GenBank/DDBJ whole genome shotgun (WGS) entry which is preliminary data.</text>
</comment>
<name>A0ABU2XTA4_9ACTN</name>
<evidence type="ECO:0000259" key="2">
    <source>
        <dbReference type="Pfam" id="PF20254"/>
    </source>
</evidence>
<feature type="region of interest" description="Disordered" evidence="1">
    <location>
        <begin position="518"/>
        <end position="538"/>
    </location>
</feature>
<reference evidence="3" key="1">
    <citation type="submission" date="2024-05" db="EMBL/GenBank/DDBJ databases">
        <title>30 novel species of actinomycetes from the DSMZ collection.</title>
        <authorList>
            <person name="Nouioui I."/>
        </authorList>
    </citation>
    <scope>NUCLEOTIDE SEQUENCE</scope>
    <source>
        <strain evidence="3">DSM 41529</strain>
    </source>
</reference>
<dbReference type="InterPro" id="IPR046540">
    <property type="entry name" value="DMFA2_C"/>
</dbReference>
<dbReference type="InterPro" id="IPR006311">
    <property type="entry name" value="TAT_signal"/>
</dbReference>
<dbReference type="RefSeq" id="WP_311729718.1">
    <property type="nucleotide sequence ID" value="NZ_JAVRFD010000031.1"/>
</dbReference>
<dbReference type="EMBL" id="JAVRFD010000031">
    <property type="protein sequence ID" value="MDT0549155.1"/>
    <property type="molecule type" value="Genomic_DNA"/>
</dbReference>
<evidence type="ECO:0000256" key="1">
    <source>
        <dbReference type="SAM" id="MobiDB-lite"/>
    </source>
</evidence>
<accession>A0ABU2XTA4</accession>
<gene>
    <name evidence="3" type="ORF">RND15_41765</name>
</gene>
<feature type="compositionally biased region" description="Basic and acidic residues" evidence="1">
    <location>
        <begin position="1"/>
        <end position="20"/>
    </location>
</feature>
<protein>
    <recommendedName>
        <fullName evidence="2">N,N-dimethylformamidase beta subunit-like C-terminal domain-containing protein</fullName>
    </recommendedName>
</protein>
<feature type="domain" description="N,N-dimethylformamidase beta subunit-like C-terminal" evidence="2">
    <location>
        <begin position="118"/>
        <end position="479"/>
    </location>
</feature>
<keyword evidence="4" id="KW-1185">Reference proteome</keyword>
<dbReference type="Pfam" id="PF20254">
    <property type="entry name" value="DMFA2_C"/>
    <property type="match status" value="1"/>
</dbReference>
<evidence type="ECO:0000313" key="4">
    <source>
        <dbReference type="Proteomes" id="UP001180754"/>
    </source>
</evidence>
<sequence length="538" mass="58839">MDDQAEHGDVSTHGDVRPQDSDQPALGRRRFLGAVGAAAGVAVAGCDSASHGEPDRAARPSEAMRAVDAERSKRGNADWRIRSVGPQEAVEGYADKVSVVPGEEFGLYVSTTSPGFHVSAYRVGWYGGAQARLIWRSGRVPGHRQKPPVLIDKTRTVQADWQRTVRVGTENWPEGAYLLRLDAEGGHQRYVPLIVRSEAAAGRTLLMHAVATWQAYNTWGGFSLYQGQDGAYGTRSLAVGFDRPYDSNGAVKFLVYERALVVLAERLGIPLAYTTGVDVHRDPRVLRGAAAVLSLGHDEYWTPQQRRYVTRARDTGTNVAFLGANTCYRRIRLERGPGGADRTVVCYKSAYHDDPYLANRRDLVTTDFRQQPAPDPESSLTGVFYEGYPTDAPYVVHNPGHWVYAGTGVRRGDSFAHLVGVEYDRVTPGEPTPEPLEIVAHSPLVCNGRHSHADSAYYTVPSKAGVFATGTMRWVEGLMAGTREAGRNHGMDARTGAFVRRTTENLLRAFAAGPCAKHRPKPEDNVAEVYPGASRVRA</sequence>
<dbReference type="PROSITE" id="PS51318">
    <property type="entry name" value="TAT"/>
    <property type="match status" value="1"/>
</dbReference>
<organism evidence="3 4">
    <name type="scientific">Streptomyces lonegramiae</name>
    <dbReference type="NCBI Taxonomy" id="3075524"/>
    <lineage>
        <taxon>Bacteria</taxon>
        <taxon>Bacillati</taxon>
        <taxon>Actinomycetota</taxon>
        <taxon>Actinomycetes</taxon>
        <taxon>Kitasatosporales</taxon>
        <taxon>Streptomycetaceae</taxon>
        <taxon>Streptomyces</taxon>
    </lineage>
</organism>
<dbReference type="Proteomes" id="UP001180754">
    <property type="component" value="Unassembled WGS sequence"/>
</dbReference>
<proteinExistence type="predicted"/>